<evidence type="ECO:0000256" key="1">
    <source>
        <dbReference type="SAM" id="Coils"/>
    </source>
</evidence>
<evidence type="ECO:0000313" key="4">
    <source>
        <dbReference type="EMBL" id="KAL3090698.1"/>
    </source>
</evidence>
<dbReference type="AlphaFoldDB" id="A0ABD2JJR9"/>
<gene>
    <name evidence="4" type="ORF">niasHS_004889</name>
</gene>
<dbReference type="InterPro" id="IPR044736">
    <property type="entry name" value="Gid1/RanBPM/SPLA_SPRY"/>
</dbReference>
<feature type="domain" description="B30.2/SPRY" evidence="3">
    <location>
        <begin position="408"/>
        <end position="603"/>
    </location>
</feature>
<dbReference type="EMBL" id="JBICCN010000139">
    <property type="protein sequence ID" value="KAL3090698.1"/>
    <property type="molecule type" value="Genomic_DNA"/>
</dbReference>
<feature type="coiled-coil region" evidence="1">
    <location>
        <begin position="75"/>
        <end position="141"/>
    </location>
</feature>
<dbReference type="InterPro" id="IPR003877">
    <property type="entry name" value="SPRY_dom"/>
</dbReference>
<organism evidence="4 5">
    <name type="scientific">Heterodera schachtii</name>
    <name type="common">Sugarbeet cyst nematode worm</name>
    <name type="synonym">Tylenchus schachtii</name>
    <dbReference type="NCBI Taxonomy" id="97005"/>
    <lineage>
        <taxon>Eukaryota</taxon>
        <taxon>Metazoa</taxon>
        <taxon>Ecdysozoa</taxon>
        <taxon>Nematoda</taxon>
        <taxon>Chromadorea</taxon>
        <taxon>Rhabditida</taxon>
        <taxon>Tylenchina</taxon>
        <taxon>Tylenchomorpha</taxon>
        <taxon>Tylenchoidea</taxon>
        <taxon>Heteroderidae</taxon>
        <taxon>Heteroderinae</taxon>
        <taxon>Heterodera</taxon>
    </lineage>
</organism>
<dbReference type="Pfam" id="PF00622">
    <property type="entry name" value="SPRY"/>
    <property type="match status" value="1"/>
</dbReference>
<dbReference type="SMART" id="SM00449">
    <property type="entry name" value="SPRY"/>
    <property type="match status" value="1"/>
</dbReference>
<dbReference type="CDD" id="cd12885">
    <property type="entry name" value="SPRY_RanBP_like"/>
    <property type="match status" value="1"/>
</dbReference>
<feature type="region of interest" description="Disordered" evidence="2">
    <location>
        <begin position="381"/>
        <end position="400"/>
    </location>
</feature>
<evidence type="ECO:0000259" key="3">
    <source>
        <dbReference type="PROSITE" id="PS50188"/>
    </source>
</evidence>
<reference evidence="4 5" key="1">
    <citation type="submission" date="2024-10" db="EMBL/GenBank/DDBJ databases">
        <authorList>
            <person name="Kim D."/>
        </authorList>
    </citation>
    <scope>NUCLEOTIDE SEQUENCE [LARGE SCALE GENOMIC DNA]</scope>
    <source>
        <strain evidence="4">Taebaek</strain>
    </source>
</reference>
<keyword evidence="1" id="KW-0175">Coiled coil</keyword>
<dbReference type="PROSITE" id="PS50188">
    <property type="entry name" value="B302_SPRY"/>
    <property type="match status" value="1"/>
</dbReference>
<sequence length="609" mass="69548">MAKRKITDELRFLKARIAKLQRMERTEESLNDENIDEAFEQSGNEVDGPAFIDSLESDVISGGNEELPLTGRQQLKEFREKFVKMENELKESRHLNKISKLEQQNKELREKIKHCGLVAELNVLQEKVAKIGEEKQREKELTKYEKISEMIKHQKQSSSKTKTEKTPIDDFEAIFGRIGEDEKKAATKGKYGKRIYTKDTWMFESTSAFFQILSDWVGRAKAASSDTTAQAEIELTEQTFADCREAIKALGIFSNTDPKVLLRRWRSGYRKRHPEATAQVQCGVFMIDGDQMDEQEKRTRGHRREPPAKLAVGQRKDQKALLDRIDELEGQLKSLQQQQEDETSKYVPVELFNEMQNEHNELLEKCNALEKQMKELQQNKTNESGGESVGTSGGCARTQGHFTRKGKGDLLMGKENLLEQVQSIFRQNCWDENNCRNDIKIKGGTSLTVHCKGNAWVFRSIFAMHSILLNNNSSHIFYYEISLKNMKGWDFFGFAIKQQQTPKDETIRYRTGTYAYEKNGELWINGKKKEGNAGYSYGVGDTVGIGVNLSSRRIIFTKNGRQLDNSELMASSSSADSFFFPFVTLSLNGAGDKIEANFGPNFRFDLVTP</sequence>
<proteinExistence type="predicted"/>
<comment type="caution">
    <text evidence="4">The sequence shown here is derived from an EMBL/GenBank/DDBJ whole genome shotgun (WGS) entry which is preliminary data.</text>
</comment>
<evidence type="ECO:0000256" key="2">
    <source>
        <dbReference type="SAM" id="MobiDB-lite"/>
    </source>
</evidence>
<dbReference type="Proteomes" id="UP001620645">
    <property type="component" value="Unassembled WGS sequence"/>
</dbReference>
<feature type="region of interest" description="Disordered" evidence="2">
    <location>
        <begin position="294"/>
        <end position="316"/>
    </location>
</feature>
<dbReference type="InterPro" id="IPR043136">
    <property type="entry name" value="B30.2/SPRY_sf"/>
</dbReference>
<feature type="region of interest" description="Disordered" evidence="2">
    <location>
        <begin position="24"/>
        <end position="48"/>
    </location>
</feature>
<keyword evidence="5" id="KW-1185">Reference proteome</keyword>
<protein>
    <recommendedName>
        <fullName evidence="3">B30.2/SPRY domain-containing protein</fullName>
    </recommendedName>
</protein>
<dbReference type="InterPro" id="IPR013320">
    <property type="entry name" value="ConA-like_dom_sf"/>
</dbReference>
<accession>A0ABD2JJR9</accession>
<dbReference type="InterPro" id="IPR001870">
    <property type="entry name" value="B30.2/SPRY"/>
</dbReference>
<feature type="compositionally biased region" description="Acidic residues" evidence="2">
    <location>
        <begin position="29"/>
        <end position="39"/>
    </location>
</feature>
<name>A0ABD2JJR9_HETSC</name>
<dbReference type="SUPFAM" id="SSF49899">
    <property type="entry name" value="Concanavalin A-like lectins/glucanases"/>
    <property type="match status" value="1"/>
</dbReference>
<dbReference type="Gene3D" id="2.60.120.920">
    <property type="match status" value="1"/>
</dbReference>
<evidence type="ECO:0000313" key="5">
    <source>
        <dbReference type="Proteomes" id="UP001620645"/>
    </source>
</evidence>